<dbReference type="Proteomes" id="UP000684084">
    <property type="component" value="Unassembled WGS sequence"/>
</dbReference>
<dbReference type="OrthoDB" id="10401460at2759"/>
<dbReference type="AlphaFoldDB" id="A0A915YNN3"/>
<organism evidence="2 3">
    <name type="scientific">Rhizophagus irregularis</name>
    <dbReference type="NCBI Taxonomy" id="588596"/>
    <lineage>
        <taxon>Eukaryota</taxon>
        <taxon>Fungi</taxon>
        <taxon>Fungi incertae sedis</taxon>
        <taxon>Mucoromycota</taxon>
        <taxon>Glomeromycotina</taxon>
        <taxon>Glomeromycetes</taxon>
        <taxon>Glomerales</taxon>
        <taxon>Glomeraceae</taxon>
        <taxon>Rhizophagus</taxon>
    </lineage>
</organism>
<feature type="compositionally biased region" description="Polar residues" evidence="1">
    <location>
        <begin position="80"/>
        <end position="102"/>
    </location>
</feature>
<feature type="compositionally biased region" description="Basic and acidic residues" evidence="1">
    <location>
        <begin position="26"/>
        <end position="77"/>
    </location>
</feature>
<evidence type="ECO:0000313" key="3">
    <source>
        <dbReference type="Proteomes" id="UP000684084"/>
    </source>
</evidence>
<evidence type="ECO:0000313" key="2">
    <source>
        <dbReference type="EMBL" id="CAB5296677.1"/>
    </source>
</evidence>
<dbReference type="EMBL" id="CAGKOT010000001">
    <property type="protein sequence ID" value="CAB5296692.1"/>
    <property type="molecule type" value="Genomic_DNA"/>
</dbReference>
<proteinExistence type="predicted"/>
<accession>A0A915YNN3</accession>
<dbReference type="VEuPathDB" id="FungiDB:RhiirFUN_016508"/>
<dbReference type="EMBL" id="CAGKOT010000001">
    <property type="protein sequence ID" value="CAB5296677.1"/>
    <property type="molecule type" value="Genomic_DNA"/>
</dbReference>
<reference evidence="2" key="1">
    <citation type="submission" date="2020-05" db="EMBL/GenBank/DDBJ databases">
        <authorList>
            <person name="Rincon C."/>
            <person name="Sanders R I."/>
            <person name="Robbins C."/>
            <person name="Chaturvedi A."/>
        </authorList>
    </citation>
    <scope>NUCLEOTIDE SEQUENCE</scope>
    <source>
        <strain evidence="2">CHB12</strain>
    </source>
</reference>
<comment type="caution">
    <text evidence="2">The sequence shown here is derived from an EMBL/GenBank/DDBJ whole genome shotgun (WGS) entry which is preliminary data.</text>
</comment>
<feature type="region of interest" description="Disordered" evidence="1">
    <location>
        <begin position="1"/>
        <end position="121"/>
    </location>
</feature>
<feature type="compositionally biased region" description="Basic and acidic residues" evidence="1">
    <location>
        <begin position="1"/>
        <end position="16"/>
    </location>
</feature>
<protein>
    <submittedName>
        <fullName evidence="2">Uncharacterized protein</fullName>
    </submittedName>
</protein>
<evidence type="ECO:0000256" key="1">
    <source>
        <dbReference type="SAM" id="MobiDB-lite"/>
    </source>
</evidence>
<name>A0A915YNN3_9GLOM</name>
<gene>
    <name evidence="2" type="ORF">CHRIB12_LOCUS519</name>
</gene>
<sequence>MNELWKPGREMKERPGFKRTNYGNLDVRRPGFKKKNELWKPGRETKLNDQDSKKERNMNELWKPGRETKLNDQDSKKRTNYGQGPDPNQIQIRFKSDSNGSKPDSDQIEPNLIGFGSDQIY</sequence>